<dbReference type="EMBL" id="GL573458">
    <property type="protein sequence ID" value="ELR06567.1"/>
    <property type="molecule type" value="Genomic_DNA"/>
</dbReference>
<reference evidence="3" key="1">
    <citation type="submission" date="2010-09" db="EMBL/GenBank/DDBJ databases">
        <title>The genome sequence of Geomyces destructans 20631-21.</title>
        <authorList>
            <consortium name="The Broad Institute Genome Sequencing Platform"/>
            <person name="Cuomo C.A."/>
            <person name="Blehert D.S."/>
            <person name="Lorch J.M."/>
            <person name="Young S.K."/>
            <person name="Zeng Q."/>
            <person name="Gargeya S."/>
            <person name="Fitzgerald M."/>
            <person name="Haas B."/>
            <person name="Abouelleil A."/>
            <person name="Alvarado L."/>
            <person name="Arachchi H.M."/>
            <person name="Berlin A."/>
            <person name="Brown A."/>
            <person name="Chapman S.B."/>
            <person name="Chen Z."/>
            <person name="Dunbar C."/>
            <person name="Freedman E."/>
            <person name="Gearin G."/>
            <person name="Gellesch M."/>
            <person name="Goldberg J."/>
            <person name="Griggs A."/>
            <person name="Gujja S."/>
            <person name="Heiman D."/>
            <person name="Howarth C."/>
            <person name="Larson L."/>
            <person name="Lui A."/>
            <person name="MacDonald P.J.P."/>
            <person name="Montmayeur A."/>
            <person name="Murphy C."/>
            <person name="Neiman D."/>
            <person name="Pearson M."/>
            <person name="Priest M."/>
            <person name="Roberts A."/>
            <person name="Saif S."/>
            <person name="Shea T."/>
            <person name="Shenoy N."/>
            <person name="Sisk P."/>
            <person name="Stolte C."/>
            <person name="Sykes S."/>
            <person name="Wortman J."/>
            <person name="Nusbaum C."/>
            <person name="Birren B."/>
        </authorList>
    </citation>
    <scope>NUCLEOTIDE SEQUENCE [LARGE SCALE GENOMIC DNA]</scope>
    <source>
        <strain evidence="3">ATCC MYA-4855 / 20631-21</strain>
    </source>
</reference>
<gene>
    <name evidence="2" type="ORF">GMDG_08040</name>
</gene>
<accession>L8G0B3</accession>
<evidence type="ECO:0000313" key="2">
    <source>
        <dbReference type="EMBL" id="ELR06567.1"/>
    </source>
</evidence>
<organism evidence="2 3">
    <name type="scientific">Pseudogymnoascus destructans (strain ATCC MYA-4855 / 20631-21)</name>
    <name type="common">Bat white-nose syndrome fungus</name>
    <name type="synonym">Geomyces destructans</name>
    <dbReference type="NCBI Taxonomy" id="658429"/>
    <lineage>
        <taxon>Eukaryota</taxon>
        <taxon>Fungi</taxon>
        <taxon>Dikarya</taxon>
        <taxon>Ascomycota</taxon>
        <taxon>Pezizomycotina</taxon>
        <taxon>Leotiomycetes</taxon>
        <taxon>Thelebolales</taxon>
        <taxon>Thelebolaceae</taxon>
        <taxon>Pseudogymnoascus</taxon>
    </lineage>
</organism>
<name>L8G0B3_PSED2</name>
<feature type="compositionally biased region" description="Low complexity" evidence="1">
    <location>
        <begin position="90"/>
        <end position="109"/>
    </location>
</feature>
<proteinExistence type="predicted"/>
<dbReference type="InParanoid" id="L8G0B3"/>
<protein>
    <submittedName>
        <fullName evidence="2">Uncharacterized protein</fullName>
    </submittedName>
</protein>
<feature type="region of interest" description="Disordered" evidence="1">
    <location>
        <begin position="66"/>
        <end position="130"/>
    </location>
</feature>
<sequence length="177" mass="18426">MSTSSPPEPLQTAQVLADLSDLFVADPTAAIHMISCLAPTPPITDGCASRTLSIPDAPAIARAKAAASRRFVSGSTTPTALRLPESARKSSAGTPASPAASRKAPAGPSGTRSGSLGAFAAEDGEDEDPDMRRARMLLRCFDVRRKLAGEGGGTEVLGEARRLVEGVEERFGLRRVR</sequence>
<dbReference type="Proteomes" id="UP000011064">
    <property type="component" value="Unassembled WGS sequence"/>
</dbReference>
<dbReference type="HOGENOM" id="CLU_1533291_0_0_1"/>
<dbReference type="AlphaFoldDB" id="L8G0B3"/>
<evidence type="ECO:0000256" key="1">
    <source>
        <dbReference type="SAM" id="MobiDB-lite"/>
    </source>
</evidence>
<evidence type="ECO:0000313" key="3">
    <source>
        <dbReference type="Proteomes" id="UP000011064"/>
    </source>
</evidence>
<dbReference type="VEuPathDB" id="FungiDB:GMDG_08040"/>
<keyword evidence="3" id="KW-1185">Reference proteome</keyword>
<dbReference type="OrthoDB" id="3439508at2759"/>